<accession>A0A8H6J4U6</accession>
<dbReference type="AlphaFoldDB" id="A0A8H6J4U6"/>
<name>A0A8H6J4U6_9PEZI</name>
<comment type="subcellular location">
    <subcellularLocation>
        <location evidence="1">Nucleus</location>
    </subcellularLocation>
</comment>
<feature type="compositionally biased region" description="Polar residues" evidence="6">
    <location>
        <begin position="328"/>
        <end position="342"/>
    </location>
</feature>
<evidence type="ECO:0000313" key="8">
    <source>
        <dbReference type="Proteomes" id="UP000652219"/>
    </source>
</evidence>
<keyword evidence="4" id="KW-0804">Transcription</keyword>
<organism evidence="7 8">
    <name type="scientific">Colletotrichum sojae</name>
    <dbReference type="NCBI Taxonomy" id="2175907"/>
    <lineage>
        <taxon>Eukaryota</taxon>
        <taxon>Fungi</taxon>
        <taxon>Dikarya</taxon>
        <taxon>Ascomycota</taxon>
        <taxon>Pezizomycotina</taxon>
        <taxon>Sordariomycetes</taxon>
        <taxon>Hypocreomycetidae</taxon>
        <taxon>Glomerellales</taxon>
        <taxon>Glomerellaceae</taxon>
        <taxon>Colletotrichum</taxon>
        <taxon>Colletotrichum orchidearum species complex</taxon>
    </lineage>
</organism>
<proteinExistence type="predicted"/>
<keyword evidence="5" id="KW-0539">Nucleus</keyword>
<evidence type="ECO:0000256" key="4">
    <source>
        <dbReference type="ARBA" id="ARBA00023163"/>
    </source>
</evidence>
<dbReference type="Proteomes" id="UP000652219">
    <property type="component" value="Unassembled WGS sequence"/>
</dbReference>
<evidence type="ECO:0000313" key="7">
    <source>
        <dbReference type="EMBL" id="KAF6806392.1"/>
    </source>
</evidence>
<dbReference type="PANTHER" id="PTHR47540:SF2">
    <property type="entry name" value="ZN(II)2CYS6 TRANSCRIPTION FACTOR (EUROFUNG)"/>
    <property type="match status" value="1"/>
</dbReference>
<keyword evidence="3" id="KW-0238">DNA-binding</keyword>
<reference evidence="7 8" key="1">
    <citation type="journal article" date="2020" name="Phytopathology">
        <title>Genome Sequence Resources of Colletotrichum truncatum, C. plurivorum, C. musicola, and C. sojae: Four Species Pathogenic to Soybean (Glycine max).</title>
        <authorList>
            <person name="Rogerio F."/>
            <person name="Boufleur T.R."/>
            <person name="Ciampi-Guillardi M."/>
            <person name="Sukno S.A."/>
            <person name="Thon M.R."/>
            <person name="Massola Junior N.S."/>
            <person name="Baroncelli R."/>
        </authorList>
    </citation>
    <scope>NUCLEOTIDE SEQUENCE [LARGE SCALE GENOMIC DNA]</scope>
    <source>
        <strain evidence="7 8">LFN0009</strain>
    </source>
</reference>
<dbReference type="CDD" id="cd12148">
    <property type="entry name" value="fungal_TF_MHR"/>
    <property type="match status" value="1"/>
</dbReference>
<evidence type="ECO:0000256" key="2">
    <source>
        <dbReference type="ARBA" id="ARBA00023015"/>
    </source>
</evidence>
<dbReference type="EMBL" id="WIGN01000160">
    <property type="protein sequence ID" value="KAF6806392.1"/>
    <property type="molecule type" value="Genomic_DNA"/>
</dbReference>
<dbReference type="PANTHER" id="PTHR47540">
    <property type="entry name" value="THIAMINE REPRESSIBLE GENES REGULATORY PROTEIN THI5"/>
    <property type="match status" value="1"/>
</dbReference>
<evidence type="ECO:0000256" key="6">
    <source>
        <dbReference type="SAM" id="MobiDB-lite"/>
    </source>
</evidence>
<comment type="caution">
    <text evidence="7">The sequence shown here is derived from an EMBL/GenBank/DDBJ whole genome shotgun (WGS) entry which is preliminary data.</text>
</comment>
<evidence type="ECO:0000256" key="3">
    <source>
        <dbReference type="ARBA" id="ARBA00023125"/>
    </source>
</evidence>
<sequence length="383" mass="42218">MRTLQAYVIKVSALSFGQAHQADRSRSVSVKPSSAGTTASAWMSMGWAIRLSQTVNRQREPPPGTDALKAHYRRALFWATFMIEPVGSSCISVSAVLQLMLRSRYLAIILGRASAIHERDVTVSLSSVSDDAVSVILEPREEVADRKQQIISSLEEDLQQWLKDTPDFFHPGHDGHSASPGSSFYEVPRILKRQQHTIHLAYHFANMLVYRGYLLREFLERPRHSSRSSMRSKTARRIGKCVDSAVAMVNLACSEFDVDEGMYNGTFWSTSHFIFCALSILLVYLAARPESSVDHRAAAERAVREGMRFHRKLDHGPNANAQRLLDGSQSQIAQSTMAQGNPGSHRGAPMNGAASVGIPSSLGAAADDEPPLFQPTHSQETAS</sequence>
<dbReference type="InterPro" id="IPR051711">
    <property type="entry name" value="Stress_Response_Reg"/>
</dbReference>
<evidence type="ECO:0000256" key="1">
    <source>
        <dbReference type="ARBA" id="ARBA00004123"/>
    </source>
</evidence>
<dbReference type="GO" id="GO:0043565">
    <property type="term" value="F:sequence-specific DNA binding"/>
    <property type="evidence" value="ECO:0007669"/>
    <property type="project" value="TreeGrafter"/>
</dbReference>
<keyword evidence="8" id="KW-1185">Reference proteome</keyword>
<evidence type="ECO:0000256" key="5">
    <source>
        <dbReference type="ARBA" id="ARBA00023242"/>
    </source>
</evidence>
<keyword evidence="2" id="KW-0805">Transcription regulation</keyword>
<dbReference type="GO" id="GO:0005634">
    <property type="term" value="C:nucleus"/>
    <property type="evidence" value="ECO:0007669"/>
    <property type="project" value="UniProtKB-SubCell"/>
</dbReference>
<protein>
    <submittedName>
        <fullName evidence="7">Finger protein</fullName>
    </submittedName>
</protein>
<dbReference type="GO" id="GO:0045944">
    <property type="term" value="P:positive regulation of transcription by RNA polymerase II"/>
    <property type="evidence" value="ECO:0007669"/>
    <property type="project" value="TreeGrafter"/>
</dbReference>
<feature type="region of interest" description="Disordered" evidence="6">
    <location>
        <begin position="328"/>
        <end position="383"/>
    </location>
</feature>
<gene>
    <name evidence="7" type="ORF">CSOJ01_08887</name>
</gene>